<feature type="region of interest" description="Disordered" evidence="2">
    <location>
        <begin position="10"/>
        <end position="48"/>
    </location>
</feature>
<keyword evidence="1" id="KW-0175">Coiled coil</keyword>
<name>A0A976A6H8_9BURK</name>
<dbReference type="Proteomes" id="UP000256297">
    <property type="component" value="Chromosome CBM2589_a"/>
</dbReference>
<evidence type="ECO:0000313" key="3">
    <source>
        <dbReference type="EMBL" id="SOY63950.1"/>
    </source>
</evidence>
<organism evidence="3 4">
    <name type="scientific">Cupriavidus taiwanensis</name>
    <dbReference type="NCBI Taxonomy" id="164546"/>
    <lineage>
        <taxon>Bacteria</taxon>
        <taxon>Pseudomonadati</taxon>
        <taxon>Pseudomonadota</taxon>
        <taxon>Betaproteobacteria</taxon>
        <taxon>Burkholderiales</taxon>
        <taxon>Burkholderiaceae</taxon>
        <taxon>Cupriavidus</taxon>
    </lineage>
</organism>
<evidence type="ECO:0000256" key="2">
    <source>
        <dbReference type="SAM" id="MobiDB-lite"/>
    </source>
</evidence>
<reference evidence="3 4" key="1">
    <citation type="submission" date="2018-01" db="EMBL/GenBank/DDBJ databases">
        <authorList>
            <person name="Clerissi C."/>
        </authorList>
    </citation>
    <scope>NUCLEOTIDE SEQUENCE [LARGE SCALE GENOMIC DNA]</scope>
    <source>
        <strain evidence="3">Cupriavidus taiwanensis STM 3521</strain>
    </source>
</reference>
<comment type="caution">
    <text evidence="3">The sequence shown here is derived from an EMBL/GenBank/DDBJ whole genome shotgun (WGS) entry which is preliminary data.</text>
</comment>
<protein>
    <submittedName>
        <fullName evidence="3">Uncharacterized protein</fullName>
    </submittedName>
</protein>
<feature type="coiled-coil region" evidence="1">
    <location>
        <begin position="89"/>
        <end position="120"/>
    </location>
</feature>
<feature type="compositionally biased region" description="Low complexity" evidence="2">
    <location>
        <begin position="11"/>
        <end position="35"/>
    </location>
</feature>
<dbReference type="AlphaFoldDB" id="A0A976A6H8"/>
<evidence type="ECO:0000313" key="4">
    <source>
        <dbReference type="Proteomes" id="UP000256297"/>
    </source>
</evidence>
<accession>A0A976A6H8</accession>
<dbReference type="EMBL" id="OFSP01000037">
    <property type="protein sequence ID" value="SOY63950.1"/>
    <property type="molecule type" value="Genomic_DNA"/>
</dbReference>
<proteinExistence type="predicted"/>
<evidence type="ECO:0000256" key="1">
    <source>
        <dbReference type="SAM" id="Coils"/>
    </source>
</evidence>
<gene>
    <name evidence="3" type="ORF">CBM2589_A70123</name>
</gene>
<sequence length="170" mass="17400">MTMIEAIPVQAPAAASMDAPAAPAASASESTSDAPGIRTRPAASTASTASTASIEIHLSAPGQALAGGNPAASVRDHSDVDDSGLPDQAKDAIKRLRELRAQLARKLQELEAAKNATTGTPDQKRIRIAVLQQEIASLGAAITTTTAALNQAIRELPAEQQMLAGSLAMR</sequence>
<feature type="region of interest" description="Disordered" evidence="2">
    <location>
        <begin position="62"/>
        <end position="87"/>
    </location>
</feature>